<sequence>MSDVTINLRLNGPLLVTGPAKLIDHEGREFNLEGKVSYALCRCGQSKRRPFCDGTHKGCGWVAEDKAV</sequence>
<name>A0A517S8U7_9PLAN</name>
<evidence type="ECO:0000259" key="5">
    <source>
        <dbReference type="SMART" id="SM00704"/>
    </source>
</evidence>
<evidence type="ECO:0000256" key="4">
    <source>
        <dbReference type="ARBA" id="ARBA00023014"/>
    </source>
</evidence>
<dbReference type="GO" id="GO:0051537">
    <property type="term" value="F:2 iron, 2 sulfur cluster binding"/>
    <property type="evidence" value="ECO:0007669"/>
    <property type="project" value="UniProtKB-KW"/>
</dbReference>
<keyword evidence="4" id="KW-0411">Iron-sulfur</keyword>
<organism evidence="6 7">
    <name type="scientific">Caulifigura coniformis</name>
    <dbReference type="NCBI Taxonomy" id="2527983"/>
    <lineage>
        <taxon>Bacteria</taxon>
        <taxon>Pseudomonadati</taxon>
        <taxon>Planctomycetota</taxon>
        <taxon>Planctomycetia</taxon>
        <taxon>Planctomycetales</taxon>
        <taxon>Planctomycetaceae</taxon>
        <taxon>Caulifigura</taxon>
    </lineage>
</organism>
<dbReference type="Pfam" id="PF09360">
    <property type="entry name" value="zf-CDGSH"/>
    <property type="match status" value="1"/>
</dbReference>
<dbReference type="InParanoid" id="A0A517S8U7"/>
<dbReference type="GO" id="GO:0046872">
    <property type="term" value="F:metal ion binding"/>
    <property type="evidence" value="ECO:0007669"/>
    <property type="project" value="UniProtKB-KW"/>
</dbReference>
<evidence type="ECO:0000313" key="6">
    <source>
        <dbReference type="EMBL" id="QDT52557.1"/>
    </source>
</evidence>
<dbReference type="InterPro" id="IPR042216">
    <property type="entry name" value="MitoNEET_CISD"/>
</dbReference>
<feature type="domain" description="Iron-binding zinc finger CDGSH type" evidence="5">
    <location>
        <begin position="28"/>
        <end position="62"/>
    </location>
</feature>
<keyword evidence="3" id="KW-0408">Iron</keyword>
<dbReference type="GO" id="GO:0005737">
    <property type="term" value="C:cytoplasm"/>
    <property type="evidence" value="ECO:0007669"/>
    <property type="project" value="UniProtKB-ARBA"/>
</dbReference>
<keyword evidence="1" id="KW-0001">2Fe-2S</keyword>
<dbReference type="KEGG" id="ccos:Pan44_05690"/>
<dbReference type="InterPro" id="IPR018967">
    <property type="entry name" value="FeS-contain_CDGSH-typ"/>
</dbReference>
<reference evidence="6 7" key="1">
    <citation type="submission" date="2019-02" db="EMBL/GenBank/DDBJ databases">
        <title>Deep-cultivation of Planctomycetes and their phenomic and genomic characterization uncovers novel biology.</title>
        <authorList>
            <person name="Wiegand S."/>
            <person name="Jogler M."/>
            <person name="Boedeker C."/>
            <person name="Pinto D."/>
            <person name="Vollmers J."/>
            <person name="Rivas-Marin E."/>
            <person name="Kohn T."/>
            <person name="Peeters S.H."/>
            <person name="Heuer A."/>
            <person name="Rast P."/>
            <person name="Oberbeckmann S."/>
            <person name="Bunk B."/>
            <person name="Jeske O."/>
            <person name="Meyerdierks A."/>
            <person name="Storesund J.E."/>
            <person name="Kallscheuer N."/>
            <person name="Luecker S."/>
            <person name="Lage O.M."/>
            <person name="Pohl T."/>
            <person name="Merkel B.J."/>
            <person name="Hornburger P."/>
            <person name="Mueller R.-W."/>
            <person name="Bruemmer F."/>
            <person name="Labrenz M."/>
            <person name="Spormann A.M."/>
            <person name="Op den Camp H."/>
            <person name="Overmann J."/>
            <person name="Amann R."/>
            <person name="Jetten M.S.M."/>
            <person name="Mascher T."/>
            <person name="Medema M.H."/>
            <person name="Devos D.P."/>
            <person name="Kaster A.-K."/>
            <person name="Ovreas L."/>
            <person name="Rohde M."/>
            <person name="Galperin M.Y."/>
            <person name="Jogler C."/>
        </authorList>
    </citation>
    <scope>NUCLEOTIDE SEQUENCE [LARGE SCALE GENOMIC DNA]</scope>
    <source>
        <strain evidence="6 7">Pan44</strain>
    </source>
</reference>
<dbReference type="AlphaFoldDB" id="A0A517S8U7"/>
<evidence type="ECO:0000313" key="7">
    <source>
        <dbReference type="Proteomes" id="UP000315700"/>
    </source>
</evidence>
<evidence type="ECO:0000256" key="1">
    <source>
        <dbReference type="ARBA" id="ARBA00022714"/>
    </source>
</evidence>
<dbReference type="EMBL" id="CP036271">
    <property type="protein sequence ID" value="QDT52557.1"/>
    <property type="molecule type" value="Genomic_DNA"/>
</dbReference>
<evidence type="ECO:0000256" key="3">
    <source>
        <dbReference type="ARBA" id="ARBA00023004"/>
    </source>
</evidence>
<dbReference type="Gene3D" id="3.40.5.90">
    <property type="entry name" value="CDGSH iron-sulfur domain, mitoNEET-type"/>
    <property type="match status" value="1"/>
</dbReference>
<dbReference type="RefSeq" id="WP_145027010.1">
    <property type="nucleotide sequence ID" value="NZ_CP036271.1"/>
</dbReference>
<dbReference type="Proteomes" id="UP000315700">
    <property type="component" value="Chromosome"/>
</dbReference>
<dbReference type="SMART" id="SM00704">
    <property type="entry name" value="ZnF_CDGSH"/>
    <property type="match status" value="1"/>
</dbReference>
<proteinExistence type="predicted"/>
<gene>
    <name evidence="6" type="ORF">Pan44_05690</name>
</gene>
<dbReference type="OrthoDB" id="9795032at2"/>
<protein>
    <submittedName>
        <fullName evidence="6">Iron-binding zinc finger CDGSH type</fullName>
    </submittedName>
</protein>
<keyword evidence="7" id="KW-1185">Reference proteome</keyword>
<accession>A0A517S8U7</accession>
<keyword evidence="2" id="KW-0479">Metal-binding</keyword>
<evidence type="ECO:0000256" key="2">
    <source>
        <dbReference type="ARBA" id="ARBA00022723"/>
    </source>
</evidence>